<accession>A0A1A8YS91</accession>
<reference evidence="2" key="1">
    <citation type="submission" date="2016-05" db="EMBL/GenBank/DDBJ databases">
        <authorList>
            <person name="Lavstsen T."/>
            <person name="Jespersen J.S."/>
        </authorList>
    </citation>
    <scope>NUCLEOTIDE SEQUENCE [LARGE SCALE GENOMIC DNA]</scope>
</reference>
<gene>
    <name evidence="1" type="ORF">POVWA1_019870</name>
    <name evidence="2" type="ORF">POVWA2_020060</name>
</gene>
<reference evidence="3 4" key="2">
    <citation type="submission" date="2016-05" db="EMBL/GenBank/DDBJ databases">
        <authorList>
            <person name="Naeem Raeece"/>
        </authorList>
    </citation>
    <scope>NUCLEOTIDE SEQUENCE [LARGE SCALE GENOMIC DNA]</scope>
</reference>
<dbReference type="EMBL" id="FLRD01000063">
    <property type="protein sequence ID" value="SBT33989.1"/>
    <property type="molecule type" value="Genomic_DNA"/>
</dbReference>
<dbReference type="AlphaFoldDB" id="A0A1A8YS91"/>
<dbReference type="Proteomes" id="UP000078555">
    <property type="component" value="Unassembled WGS sequence"/>
</dbReference>
<evidence type="ECO:0000313" key="4">
    <source>
        <dbReference type="Proteomes" id="UP000078555"/>
    </source>
</evidence>
<proteinExistence type="predicted"/>
<dbReference type="EMBL" id="FLRE01000079">
    <property type="protein sequence ID" value="SBT34508.1"/>
    <property type="molecule type" value="Genomic_DNA"/>
</dbReference>
<organism evidence="2 3">
    <name type="scientific">Plasmodium ovale wallikeri</name>
    <dbReference type="NCBI Taxonomy" id="864142"/>
    <lineage>
        <taxon>Eukaryota</taxon>
        <taxon>Sar</taxon>
        <taxon>Alveolata</taxon>
        <taxon>Apicomplexa</taxon>
        <taxon>Aconoidasida</taxon>
        <taxon>Haemosporida</taxon>
        <taxon>Plasmodiidae</taxon>
        <taxon>Plasmodium</taxon>
        <taxon>Plasmodium (Plasmodium)</taxon>
    </lineage>
</organism>
<keyword evidence="4" id="KW-1185">Reference proteome</keyword>
<evidence type="ECO:0000313" key="3">
    <source>
        <dbReference type="Proteomes" id="UP000078550"/>
    </source>
</evidence>
<evidence type="ECO:0000313" key="2">
    <source>
        <dbReference type="EMBL" id="SBT34508.1"/>
    </source>
</evidence>
<protein>
    <submittedName>
        <fullName evidence="2">Uncharacterized protein</fullName>
    </submittedName>
</protein>
<dbReference type="Proteomes" id="UP000078550">
    <property type="component" value="Unassembled WGS sequence"/>
</dbReference>
<sequence length="84" mass="9934">MLKQSRTAECGFLLRIQTHPATNVKGRKIFPPSFRVSKAVKWECRKVAKNWQRQQHRQNWKISQSSLSHVDKATLMRRKMRSGK</sequence>
<name>A0A1A8YS91_PLAOA</name>
<evidence type="ECO:0000313" key="1">
    <source>
        <dbReference type="EMBL" id="SBT33989.1"/>
    </source>
</evidence>